<gene>
    <name evidence="5" type="ORF">FOT63_00510</name>
</gene>
<evidence type="ECO:0000259" key="4">
    <source>
        <dbReference type="PROSITE" id="PS51755"/>
    </source>
</evidence>
<dbReference type="CDD" id="cd00383">
    <property type="entry name" value="trans_reg_C"/>
    <property type="match status" value="1"/>
</dbReference>
<dbReference type="Proteomes" id="UP000321307">
    <property type="component" value="Unassembled WGS sequence"/>
</dbReference>
<keyword evidence="3" id="KW-0472">Membrane</keyword>
<dbReference type="EMBL" id="VOUP01000001">
    <property type="protein sequence ID" value="TXE32575.1"/>
    <property type="molecule type" value="Genomic_DNA"/>
</dbReference>
<evidence type="ECO:0000256" key="3">
    <source>
        <dbReference type="SAM" id="Phobius"/>
    </source>
</evidence>
<dbReference type="AlphaFoldDB" id="A0A9X9C5N5"/>
<dbReference type="Pfam" id="PF00486">
    <property type="entry name" value="Trans_reg_C"/>
    <property type="match status" value="1"/>
</dbReference>
<dbReference type="InterPro" id="IPR016032">
    <property type="entry name" value="Sig_transdc_resp-reg_C-effctor"/>
</dbReference>
<sequence>MEYVINQMIIFSPAERALFIINERESFMPLSNPATRLLLELVTHHKEMLTRRHLMQRVWEDNGFVGSNNNLNGCISEIRKAFESLALDPQIIITIPKLGFILEAEITSCENMRSPDNQKAVIPTLLTRAGALLKRRGNICQANKAPLAAALMMIACFSLVCALLWFNRPVHAFKNARVDFFYRHEQCNVFTLETAALNDRRETQAQIAAALKAEATDCGTTPADLFYTKIANPNLPFQVTFIAICNLAQPGQYGRCRTIKNTDGMTP</sequence>
<evidence type="ECO:0000313" key="6">
    <source>
        <dbReference type="Proteomes" id="UP000321307"/>
    </source>
</evidence>
<dbReference type="InterPro" id="IPR001867">
    <property type="entry name" value="OmpR/PhoB-type_DNA-bd"/>
</dbReference>
<dbReference type="GO" id="GO:0000160">
    <property type="term" value="P:phosphorelay signal transduction system"/>
    <property type="evidence" value="ECO:0007669"/>
    <property type="project" value="InterPro"/>
</dbReference>
<dbReference type="SUPFAM" id="SSF46894">
    <property type="entry name" value="C-terminal effector domain of the bipartite response regulators"/>
    <property type="match status" value="1"/>
</dbReference>
<keyword evidence="3" id="KW-0812">Transmembrane</keyword>
<accession>A0A9X9C5N5</accession>
<evidence type="ECO:0000313" key="5">
    <source>
        <dbReference type="EMBL" id="TXE32575.1"/>
    </source>
</evidence>
<feature type="DNA-binding region" description="OmpR/PhoB-type" evidence="2">
    <location>
        <begin position="1"/>
        <end position="104"/>
    </location>
</feature>
<dbReference type="SMART" id="SM00862">
    <property type="entry name" value="Trans_reg_C"/>
    <property type="match status" value="1"/>
</dbReference>
<comment type="caution">
    <text evidence="5">The sequence shown here is derived from an EMBL/GenBank/DDBJ whole genome shotgun (WGS) entry which is preliminary data.</text>
</comment>
<feature type="transmembrane region" description="Helical" evidence="3">
    <location>
        <begin position="145"/>
        <end position="166"/>
    </location>
</feature>
<organism evidence="5 6">
    <name type="scientific">Serratia ureilytica</name>
    <dbReference type="NCBI Taxonomy" id="300181"/>
    <lineage>
        <taxon>Bacteria</taxon>
        <taxon>Pseudomonadati</taxon>
        <taxon>Pseudomonadota</taxon>
        <taxon>Gammaproteobacteria</taxon>
        <taxon>Enterobacterales</taxon>
        <taxon>Yersiniaceae</taxon>
        <taxon>Serratia</taxon>
    </lineage>
</organism>
<evidence type="ECO:0000256" key="2">
    <source>
        <dbReference type="PROSITE-ProRule" id="PRU01091"/>
    </source>
</evidence>
<feature type="domain" description="OmpR/PhoB-type" evidence="4">
    <location>
        <begin position="1"/>
        <end position="104"/>
    </location>
</feature>
<reference evidence="5 6" key="1">
    <citation type="submission" date="2019-07" db="EMBL/GenBank/DDBJ databases">
        <title>Serratia strains were isolated from fresh produce.</title>
        <authorList>
            <person name="Cho G.-S."/>
            <person name="Stein M."/>
            <person name="Lee W."/>
            <person name="Suh S.H."/>
            <person name="Franz C.M.A.P."/>
        </authorList>
    </citation>
    <scope>NUCLEOTIDE SEQUENCE [LARGE SCALE GENOMIC DNA]</scope>
    <source>
        <strain evidence="5 6">S17</strain>
    </source>
</reference>
<evidence type="ECO:0000256" key="1">
    <source>
        <dbReference type="ARBA" id="ARBA00023125"/>
    </source>
</evidence>
<dbReference type="GO" id="GO:0006355">
    <property type="term" value="P:regulation of DNA-templated transcription"/>
    <property type="evidence" value="ECO:0007669"/>
    <property type="project" value="InterPro"/>
</dbReference>
<proteinExistence type="predicted"/>
<dbReference type="RefSeq" id="WP_052764893.1">
    <property type="nucleotide sequence ID" value="NZ_CP061077.1"/>
</dbReference>
<keyword evidence="1 2" id="KW-0238">DNA-binding</keyword>
<dbReference type="GO" id="GO:0003677">
    <property type="term" value="F:DNA binding"/>
    <property type="evidence" value="ECO:0007669"/>
    <property type="project" value="UniProtKB-UniRule"/>
</dbReference>
<dbReference type="PROSITE" id="PS51755">
    <property type="entry name" value="OMPR_PHOB"/>
    <property type="match status" value="1"/>
</dbReference>
<dbReference type="Gene3D" id="1.10.10.10">
    <property type="entry name" value="Winged helix-like DNA-binding domain superfamily/Winged helix DNA-binding domain"/>
    <property type="match status" value="1"/>
</dbReference>
<name>A0A9X9C5N5_9GAMM</name>
<protein>
    <recommendedName>
        <fullName evidence="4">OmpR/PhoB-type domain-containing protein</fullName>
    </recommendedName>
</protein>
<dbReference type="InterPro" id="IPR036388">
    <property type="entry name" value="WH-like_DNA-bd_sf"/>
</dbReference>
<keyword evidence="3" id="KW-1133">Transmembrane helix</keyword>